<organism evidence="3 4">
    <name type="scientific">Methylobacterium terricola</name>
    <dbReference type="NCBI Taxonomy" id="2583531"/>
    <lineage>
        <taxon>Bacteria</taxon>
        <taxon>Pseudomonadati</taxon>
        <taxon>Pseudomonadota</taxon>
        <taxon>Alphaproteobacteria</taxon>
        <taxon>Hyphomicrobiales</taxon>
        <taxon>Methylobacteriaceae</taxon>
        <taxon>Methylobacterium</taxon>
    </lineage>
</organism>
<name>A0A5C4LDQ0_9HYPH</name>
<dbReference type="EMBL" id="VDDA01000012">
    <property type="protein sequence ID" value="TNC10547.1"/>
    <property type="molecule type" value="Genomic_DNA"/>
</dbReference>
<feature type="compositionally biased region" description="Pro residues" evidence="1">
    <location>
        <begin position="38"/>
        <end position="51"/>
    </location>
</feature>
<dbReference type="OrthoDB" id="9787778at2"/>
<feature type="region of interest" description="Disordered" evidence="1">
    <location>
        <begin position="24"/>
        <end position="78"/>
    </location>
</feature>
<protein>
    <submittedName>
        <fullName evidence="3">Helix-hairpin-helix domain-containing protein</fullName>
    </submittedName>
</protein>
<feature type="signal peptide" evidence="2">
    <location>
        <begin position="1"/>
        <end position="24"/>
    </location>
</feature>
<dbReference type="RefSeq" id="WP_139038103.1">
    <property type="nucleotide sequence ID" value="NZ_VDDA01000012.1"/>
</dbReference>
<dbReference type="SUPFAM" id="SSF81585">
    <property type="entry name" value="PsbU/PolX domain-like"/>
    <property type="match status" value="1"/>
</dbReference>
<proteinExistence type="predicted"/>
<gene>
    <name evidence="3" type="ORF">FF100_23090</name>
</gene>
<feature type="chain" id="PRO_5022957902" evidence="2">
    <location>
        <begin position="25"/>
        <end position="138"/>
    </location>
</feature>
<keyword evidence="4" id="KW-1185">Reference proteome</keyword>
<sequence length="138" mass="14305">MTRFPRLTRALALTALLAAGPALAQTPAPSTPTTRPAPTVPAPTATPPAAPTAPKAPEAPKAAAPATQAAPSAKPVLIDLNTASKQELETLKGIGTARSEAIIKGRPYRGKDELLSKKIVPSNVYEDIKDKVIARQKS</sequence>
<feature type="compositionally biased region" description="Low complexity" evidence="1">
    <location>
        <begin position="24"/>
        <end position="37"/>
    </location>
</feature>
<feature type="compositionally biased region" description="Low complexity" evidence="1">
    <location>
        <begin position="52"/>
        <end position="75"/>
    </location>
</feature>
<evidence type="ECO:0000256" key="1">
    <source>
        <dbReference type="SAM" id="MobiDB-lite"/>
    </source>
</evidence>
<evidence type="ECO:0000313" key="4">
    <source>
        <dbReference type="Proteomes" id="UP000305267"/>
    </source>
</evidence>
<dbReference type="Pfam" id="PF12836">
    <property type="entry name" value="HHH_3"/>
    <property type="match status" value="1"/>
</dbReference>
<dbReference type="Gene3D" id="1.10.150.320">
    <property type="entry name" value="Photosystem II 12 kDa extrinsic protein"/>
    <property type="match status" value="1"/>
</dbReference>
<evidence type="ECO:0000313" key="3">
    <source>
        <dbReference type="EMBL" id="TNC10547.1"/>
    </source>
</evidence>
<comment type="caution">
    <text evidence="3">The sequence shown here is derived from an EMBL/GenBank/DDBJ whole genome shotgun (WGS) entry which is preliminary data.</text>
</comment>
<dbReference type="AlphaFoldDB" id="A0A5C4LDQ0"/>
<reference evidence="3 4" key="1">
    <citation type="submission" date="2019-06" db="EMBL/GenBank/DDBJ databases">
        <title>Genome of Methylobacterium sp. 17Sr1-39.</title>
        <authorList>
            <person name="Seo T."/>
        </authorList>
    </citation>
    <scope>NUCLEOTIDE SEQUENCE [LARGE SCALE GENOMIC DNA]</scope>
    <source>
        <strain evidence="3 4">17Sr1-39</strain>
    </source>
</reference>
<dbReference type="Proteomes" id="UP000305267">
    <property type="component" value="Unassembled WGS sequence"/>
</dbReference>
<evidence type="ECO:0000256" key="2">
    <source>
        <dbReference type="SAM" id="SignalP"/>
    </source>
</evidence>
<keyword evidence="2" id="KW-0732">Signal</keyword>
<accession>A0A5C4LDQ0</accession>